<protein>
    <submittedName>
        <fullName evidence="1">Uncharacterized protein</fullName>
    </submittedName>
</protein>
<accession>A0A803Q7G6</accession>
<sequence>MRLSQLARRCHCSGMGLHWQRESVTDSPSPVLEKKKLRGPVRQKGGMLFGGVRTTMIRHRGHDLIQWTRCQRAATSSCKRLSNAPLGIPLWVPPFIRRASFILSPRRLEGLPNMDDSRAHPPSRPGFPMWKCFGPEQFELFTH</sequence>
<dbReference type="Gramene" id="evm.model.08.1054">
    <property type="protein sequence ID" value="cds.evm.model.08.1054"/>
    <property type="gene ID" value="evm.TU.08.1054"/>
</dbReference>
<dbReference type="EnsemblPlants" id="evm.model.08.1054">
    <property type="protein sequence ID" value="cds.evm.model.08.1054"/>
    <property type="gene ID" value="evm.TU.08.1054"/>
</dbReference>
<evidence type="ECO:0000313" key="2">
    <source>
        <dbReference type="Proteomes" id="UP000596661"/>
    </source>
</evidence>
<proteinExistence type="predicted"/>
<reference evidence="1" key="1">
    <citation type="submission" date="2018-11" db="EMBL/GenBank/DDBJ databases">
        <authorList>
            <person name="Grassa J C."/>
        </authorList>
    </citation>
    <scope>NUCLEOTIDE SEQUENCE [LARGE SCALE GENOMIC DNA]</scope>
</reference>
<organism evidence="1 2">
    <name type="scientific">Cannabis sativa</name>
    <name type="common">Hemp</name>
    <name type="synonym">Marijuana</name>
    <dbReference type="NCBI Taxonomy" id="3483"/>
    <lineage>
        <taxon>Eukaryota</taxon>
        <taxon>Viridiplantae</taxon>
        <taxon>Streptophyta</taxon>
        <taxon>Embryophyta</taxon>
        <taxon>Tracheophyta</taxon>
        <taxon>Spermatophyta</taxon>
        <taxon>Magnoliopsida</taxon>
        <taxon>eudicotyledons</taxon>
        <taxon>Gunneridae</taxon>
        <taxon>Pentapetalae</taxon>
        <taxon>rosids</taxon>
        <taxon>fabids</taxon>
        <taxon>Rosales</taxon>
        <taxon>Cannabaceae</taxon>
        <taxon>Cannabis</taxon>
    </lineage>
</organism>
<name>A0A803Q7G6_CANSA</name>
<dbReference type="EMBL" id="UZAU01000697">
    <property type="status" value="NOT_ANNOTATED_CDS"/>
    <property type="molecule type" value="Genomic_DNA"/>
</dbReference>
<keyword evidence="2" id="KW-1185">Reference proteome</keyword>
<dbReference type="Proteomes" id="UP000596661">
    <property type="component" value="Chromosome 8"/>
</dbReference>
<evidence type="ECO:0000313" key="1">
    <source>
        <dbReference type="EnsemblPlants" id="cds.evm.model.08.1054"/>
    </source>
</evidence>
<reference evidence="1" key="2">
    <citation type="submission" date="2021-03" db="UniProtKB">
        <authorList>
            <consortium name="EnsemblPlants"/>
        </authorList>
    </citation>
    <scope>IDENTIFICATION</scope>
</reference>
<dbReference type="AlphaFoldDB" id="A0A803Q7G6"/>